<accession>A0A0F9FUW4</accession>
<dbReference type="AlphaFoldDB" id="A0A0F9FUW4"/>
<sequence length="30" mass="3575">PENRQIKRIPLKPKRGFKLSPKNATLDKWD</sequence>
<dbReference type="EMBL" id="LAZR01020064">
    <property type="protein sequence ID" value="KKL90234.1"/>
    <property type="molecule type" value="Genomic_DNA"/>
</dbReference>
<protein>
    <submittedName>
        <fullName evidence="2">Uncharacterized protein</fullName>
    </submittedName>
</protein>
<reference evidence="2" key="1">
    <citation type="journal article" date="2015" name="Nature">
        <title>Complex archaea that bridge the gap between prokaryotes and eukaryotes.</title>
        <authorList>
            <person name="Spang A."/>
            <person name="Saw J.H."/>
            <person name="Jorgensen S.L."/>
            <person name="Zaremba-Niedzwiedzka K."/>
            <person name="Martijn J."/>
            <person name="Lind A.E."/>
            <person name="van Eijk R."/>
            <person name="Schleper C."/>
            <person name="Guy L."/>
            <person name="Ettema T.J."/>
        </authorList>
    </citation>
    <scope>NUCLEOTIDE SEQUENCE</scope>
</reference>
<name>A0A0F9FUW4_9ZZZZ</name>
<feature type="non-terminal residue" evidence="2">
    <location>
        <position position="1"/>
    </location>
</feature>
<feature type="region of interest" description="Disordered" evidence="1">
    <location>
        <begin position="1"/>
        <end position="30"/>
    </location>
</feature>
<gene>
    <name evidence="2" type="ORF">LCGC14_1906750</name>
</gene>
<proteinExistence type="predicted"/>
<organism evidence="2">
    <name type="scientific">marine sediment metagenome</name>
    <dbReference type="NCBI Taxonomy" id="412755"/>
    <lineage>
        <taxon>unclassified sequences</taxon>
        <taxon>metagenomes</taxon>
        <taxon>ecological metagenomes</taxon>
    </lineage>
</organism>
<feature type="compositionally biased region" description="Basic residues" evidence="1">
    <location>
        <begin position="1"/>
        <end position="17"/>
    </location>
</feature>
<evidence type="ECO:0000256" key="1">
    <source>
        <dbReference type="SAM" id="MobiDB-lite"/>
    </source>
</evidence>
<evidence type="ECO:0000313" key="2">
    <source>
        <dbReference type="EMBL" id="KKL90234.1"/>
    </source>
</evidence>
<comment type="caution">
    <text evidence="2">The sequence shown here is derived from an EMBL/GenBank/DDBJ whole genome shotgun (WGS) entry which is preliminary data.</text>
</comment>